<gene>
    <name evidence="1" type="ORF">MOMUL_10690</name>
</gene>
<dbReference type="AlphaFoldDB" id="A0A151AXU4"/>
<name>A0A151AXU4_9FIRM</name>
<evidence type="ECO:0000313" key="1">
    <source>
        <dbReference type="EMBL" id="KYH32468.1"/>
    </source>
</evidence>
<proteinExistence type="predicted"/>
<dbReference type="EMBL" id="LTBC01000003">
    <property type="protein sequence ID" value="KYH32468.1"/>
    <property type="molecule type" value="Genomic_DNA"/>
</dbReference>
<comment type="caution">
    <text evidence="1">The sequence shown here is derived from an EMBL/GenBank/DDBJ whole genome shotgun (WGS) entry which is preliminary data.</text>
</comment>
<dbReference type="OrthoDB" id="9801546at2"/>
<dbReference type="Gene3D" id="1.10.10.10">
    <property type="entry name" value="Winged helix-like DNA-binding domain superfamily/Winged helix DNA-binding domain"/>
    <property type="match status" value="1"/>
</dbReference>
<reference evidence="1 2" key="1">
    <citation type="submission" date="2016-02" db="EMBL/GenBank/DDBJ databases">
        <title>Genome sequence of Moorella mulderi DSM 14980.</title>
        <authorList>
            <person name="Poehlein A."/>
            <person name="Daniel R."/>
        </authorList>
    </citation>
    <scope>NUCLEOTIDE SEQUENCE [LARGE SCALE GENOMIC DNA]</scope>
    <source>
        <strain evidence="1 2">DSM 14980</strain>
    </source>
</reference>
<dbReference type="RefSeq" id="WP_084785483.1">
    <property type="nucleotide sequence ID" value="NZ_LTBC01000003.1"/>
</dbReference>
<evidence type="ECO:0000313" key="2">
    <source>
        <dbReference type="Proteomes" id="UP000075670"/>
    </source>
</evidence>
<keyword evidence="2" id="KW-1185">Reference proteome</keyword>
<protein>
    <submittedName>
        <fullName evidence="1">Uncharacterized protein</fullName>
    </submittedName>
</protein>
<dbReference type="SUPFAM" id="SSF46785">
    <property type="entry name" value="Winged helix' DNA-binding domain"/>
    <property type="match status" value="1"/>
</dbReference>
<dbReference type="InterPro" id="IPR036388">
    <property type="entry name" value="WH-like_DNA-bd_sf"/>
</dbReference>
<dbReference type="Proteomes" id="UP000075670">
    <property type="component" value="Unassembled WGS sequence"/>
</dbReference>
<dbReference type="PATRIC" id="fig|1122241.3.peg.1125"/>
<sequence length="49" mass="5786">MLDPNNPLPKYYQLKEYLKEMNRRGDIAPREQLPSENALVQQFSLSHVI</sequence>
<organism evidence="1 2">
    <name type="scientific">Moorella mulderi DSM 14980</name>
    <dbReference type="NCBI Taxonomy" id="1122241"/>
    <lineage>
        <taxon>Bacteria</taxon>
        <taxon>Bacillati</taxon>
        <taxon>Bacillota</taxon>
        <taxon>Clostridia</taxon>
        <taxon>Neomoorellales</taxon>
        <taxon>Neomoorellaceae</taxon>
        <taxon>Neomoorella</taxon>
    </lineage>
</organism>
<accession>A0A151AXU4</accession>
<dbReference type="InterPro" id="IPR036390">
    <property type="entry name" value="WH_DNA-bd_sf"/>
</dbReference>